<dbReference type="Gene3D" id="1.10.640.10">
    <property type="entry name" value="Haem peroxidase domain superfamily, animal type"/>
    <property type="match status" value="1"/>
</dbReference>
<dbReference type="GO" id="GO:0005737">
    <property type="term" value="C:cytoplasm"/>
    <property type="evidence" value="ECO:0007669"/>
    <property type="project" value="TreeGrafter"/>
</dbReference>
<evidence type="ECO:0000313" key="7">
    <source>
        <dbReference type="EMBL" id="KHQ52213.1"/>
    </source>
</evidence>
<evidence type="ECO:0000256" key="4">
    <source>
        <dbReference type="ARBA" id="ARBA00023004"/>
    </source>
</evidence>
<feature type="transmembrane region" description="Helical" evidence="6">
    <location>
        <begin position="24"/>
        <end position="45"/>
    </location>
</feature>
<evidence type="ECO:0000256" key="2">
    <source>
        <dbReference type="ARBA" id="ARBA00022964"/>
    </source>
</evidence>
<dbReference type="EMBL" id="JSUQ01000012">
    <property type="protein sequence ID" value="KHQ52213.1"/>
    <property type="molecule type" value="Genomic_DNA"/>
</dbReference>
<dbReference type="GO" id="GO:0020037">
    <property type="term" value="F:heme binding"/>
    <property type="evidence" value="ECO:0007669"/>
    <property type="project" value="InterPro"/>
</dbReference>
<dbReference type="STRING" id="561184.SAMN05216376_102198"/>
<keyword evidence="4" id="KW-0408">Iron</keyword>
<keyword evidence="3" id="KW-0560">Oxidoreductase</keyword>
<keyword evidence="7" id="KW-0575">Peroxidase</keyword>
<proteinExistence type="predicted"/>
<dbReference type="GO" id="GO:0004666">
    <property type="term" value="F:prostaglandin-endoperoxide synthase activity"/>
    <property type="evidence" value="ECO:0007669"/>
    <property type="project" value="TreeGrafter"/>
</dbReference>
<dbReference type="InterPro" id="IPR019791">
    <property type="entry name" value="Haem_peroxidase_animal"/>
</dbReference>
<organism evidence="7 8">
    <name type="scientific">Mameliella alba</name>
    <dbReference type="NCBI Taxonomy" id="561184"/>
    <lineage>
        <taxon>Bacteria</taxon>
        <taxon>Pseudomonadati</taxon>
        <taxon>Pseudomonadota</taxon>
        <taxon>Alphaproteobacteria</taxon>
        <taxon>Rhodobacterales</taxon>
        <taxon>Roseobacteraceae</taxon>
        <taxon>Mameliella</taxon>
    </lineage>
</organism>
<dbReference type="Proteomes" id="UP000030960">
    <property type="component" value="Unassembled WGS sequence"/>
</dbReference>
<dbReference type="PANTHER" id="PTHR11903">
    <property type="entry name" value="PROSTAGLANDIN G/H SYNTHASE"/>
    <property type="match status" value="1"/>
</dbReference>
<keyword evidence="6" id="KW-0472">Membrane</keyword>
<evidence type="ECO:0000256" key="1">
    <source>
        <dbReference type="ARBA" id="ARBA00022723"/>
    </source>
</evidence>
<keyword evidence="8" id="KW-1185">Reference proteome</keyword>
<dbReference type="PRINTS" id="PR00457">
    <property type="entry name" value="ANPEROXIDASE"/>
</dbReference>
<dbReference type="GO" id="GO:0006979">
    <property type="term" value="P:response to oxidative stress"/>
    <property type="evidence" value="ECO:0007669"/>
    <property type="project" value="InterPro"/>
</dbReference>
<dbReference type="AlphaFoldDB" id="A0A0B3RZN9"/>
<dbReference type="GO" id="GO:0004601">
    <property type="term" value="F:peroxidase activity"/>
    <property type="evidence" value="ECO:0007669"/>
    <property type="project" value="UniProtKB-KW"/>
</dbReference>
<keyword evidence="6" id="KW-1133">Transmembrane helix</keyword>
<feature type="region of interest" description="Disordered" evidence="5">
    <location>
        <begin position="283"/>
        <end position="307"/>
    </location>
</feature>
<dbReference type="PATRIC" id="fig|1515334.3.peg.3248"/>
<dbReference type="InterPro" id="IPR050783">
    <property type="entry name" value="Oxylipin_biosynth_metab"/>
</dbReference>
<keyword evidence="2" id="KW-0223">Dioxygenase</keyword>
<evidence type="ECO:0000313" key="8">
    <source>
        <dbReference type="Proteomes" id="UP000030960"/>
    </source>
</evidence>
<dbReference type="GO" id="GO:0006631">
    <property type="term" value="P:fatty acid metabolic process"/>
    <property type="evidence" value="ECO:0007669"/>
    <property type="project" value="UniProtKB-ARBA"/>
</dbReference>
<reference evidence="7 8" key="1">
    <citation type="submission" date="2014-10" db="EMBL/GenBank/DDBJ databases">
        <title>Genome sequence of Ponticoccus sp. strain UMTAT08 isolated from clonal culture of toxic dinoflagellate Alexandrium tamiyavanichii.</title>
        <authorList>
            <person name="Gan H.Y."/>
            <person name="Muhd D.-D."/>
            <person name="Mohd Noor M.E."/>
            <person name="Yeong Y.S."/>
            <person name="Usup G."/>
        </authorList>
    </citation>
    <scope>NUCLEOTIDE SEQUENCE [LARGE SCALE GENOMIC DNA]</scope>
    <source>
        <strain evidence="7 8">UMTAT08</strain>
    </source>
</reference>
<dbReference type="InterPro" id="IPR037120">
    <property type="entry name" value="Haem_peroxidase_sf_animal"/>
</dbReference>
<evidence type="ECO:0000256" key="5">
    <source>
        <dbReference type="SAM" id="MobiDB-lite"/>
    </source>
</evidence>
<dbReference type="InterPro" id="IPR010255">
    <property type="entry name" value="Haem_peroxidase_sf"/>
</dbReference>
<dbReference type="PANTHER" id="PTHR11903:SF39">
    <property type="entry name" value="PROSTAGLANDIN G_H SYNTHASE 2-LIKE"/>
    <property type="match status" value="1"/>
</dbReference>
<protein>
    <submittedName>
        <fullName evidence="7">Heme peroxidase</fullName>
    </submittedName>
</protein>
<feature type="transmembrane region" description="Helical" evidence="6">
    <location>
        <begin position="98"/>
        <end position="116"/>
    </location>
</feature>
<keyword evidence="1" id="KW-0479">Metal-binding</keyword>
<gene>
    <name evidence="7" type="ORF">OA50_03230</name>
</gene>
<evidence type="ECO:0000256" key="6">
    <source>
        <dbReference type="SAM" id="Phobius"/>
    </source>
</evidence>
<sequence>MGTASAGAPHKGFRIDWAVWRRTFLQLTCLLVGAMMFYRGLLNLFGYPSPWVSLFPGTPILGALCRVPEYWERWTLGPIFMGGVFGIVLMWRELRIGWWIFTALNFLVGYWFIFILEDIWQHHVLPHIVFSAVFLPFYPGMKRSEWLAARINGLLARIAELALSQLTRPWVARLVEAVPFLHRKLNALLINRIVMQARPRPHPFSTMAPYTSWSSLTDRTWAGRHLGVSEIDQDSLPGWKGEAGLKPLFERPDGTQVLCPKSTCLFPSFAQYLTDGFLRTVPESIGGDTPDPERRKRNTSNHEIDLCPLYGRTPEQTRLLRVPDPDHAHRGMLRSQRIGGEEFPEFLFADGEIRPEFEGLDPPLGLTDLLKSCASDDPATAAGARAFRDALFAVGGDRVNSVPQVSMMNTLFLREHNRLAHEIGARHPDWDDTRVFETARNVVVVQFIKIVVEDYINHIAPFALHLMADPSVCWHAPWNKPNWITTEFSLLYRWHALIPDAITWGGTEHPVGRSYFMNNLPLIQTGLKRGFEDMSAQPAARLGPRNTNDTLLNIEWDSIRQGRICELAPYNRYRSYLGQAPAKTFDEISSDPAVAAQLARAYRSVDEVDFFTGIFCEDRVPGSPLPRTILSFVALDAFSQALPNPLLSEHVFPPPPGFDGNPEMEHPTFTRYGWEQIGACGSLRDIIARNVEAPETLAFIGMTRPGWQGE</sequence>
<accession>A0A0B3RZN9</accession>
<dbReference type="RefSeq" id="WP_223306225.1">
    <property type="nucleotide sequence ID" value="NZ_JSUQ01000012.1"/>
</dbReference>
<dbReference type="SUPFAM" id="SSF48113">
    <property type="entry name" value="Heme-dependent peroxidases"/>
    <property type="match status" value="1"/>
</dbReference>
<dbReference type="GO" id="GO:0016702">
    <property type="term" value="F:oxidoreductase activity, acting on single donors with incorporation of molecular oxygen, incorporation of two atoms of oxygen"/>
    <property type="evidence" value="ECO:0007669"/>
    <property type="project" value="TreeGrafter"/>
</dbReference>
<evidence type="ECO:0000256" key="3">
    <source>
        <dbReference type="ARBA" id="ARBA00023002"/>
    </source>
</evidence>
<comment type="caution">
    <text evidence="7">The sequence shown here is derived from an EMBL/GenBank/DDBJ whole genome shotgun (WGS) entry which is preliminary data.</text>
</comment>
<feature type="transmembrane region" description="Helical" evidence="6">
    <location>
        <begin position="74"/>
        <end position="91"/>
    </location>
</feature>
<dbReference type="PROSITE" id="PS50292">
    <property type="entry name" value="PEROXIDASE_3"/>
    <property type="match status" value="1"/>
</dbReference>
<dbReference type="Pfam" id="PF03098">
    <property type="entry name" value="An_peroxidase"/>
    <property type="match status" value="1"/>
</dbReference>
<dbReference type="GO" id="GO:0046872">
    <property type="term" value="F:metal ion binding"/>
    <property type="evidence" value="ECO:0007669"/>
    <property type="project" value="UniProtKB-KW"/>
</dbReference>
<name>A0A0B3RZN9_9RHOB</name>
<keyword evidence="6" id="KW-0812">Transmembrane</keyword>